<evidence type="ECO:0000256" key="3">
    <source>
        <dbReference type="ARBA" id="ARBA00011095"/>
    </source>
</evidence>
<evidence type="ECO:0000256" key="12">
    <source>
        <dbReference type="ARBA" id="ARBA00023286"/>
    </source>
</evidence>
<protein>
    <recommendedName>
        <fullName evidence="15">Glutamate receptor</fullName>
    </recommendedName>
</protein>
<dbReference type="InterPro" id="IPR001320">
    <property type="entry name" value="Iontro_rcpt_C"/>
</dbReference>
<keyword evidence="10 15" id="KW-0675">Receptor</keyword>
<dbReference type="InterPro" id="IPR019594">
    <property type="entry name" value="Glu/Gly-bd"/>
</dbReference>
<dbReference type="SMART" id="SM00079">
    <property type="entry name" value="PBPe"/>
    <property type="match status" value="1"/>
</dbReference>
<dbReference type="FunFam" id="1.10.287.70:FF:000037">
    <property type="entry name" value="Glutamate receptor"/>
    <property type="match status" value="1"/>
</dbReference>
<keyword evidence="8 15" id="KW-0406">Ion transport</keyword>
<dbReference type="Gene3D" id="1.10.287.70">
    <property type="match status" value="1"/>
</dbReference>
<evidence type="ECO:0000256" key="2">
    <source>
        <dbReference type="ARBA" id="ARBA00008685"/>
    </source>
</evidence>
<keyword evidence="9 15" id="KW-0472">Membrane</keyword>
<dbReference type="Proteomes" id="UP000189703">
    <property type="component" value="Unplaced"/>
</dbReference>
<comment type="function">
    <text evidence="14">Glutamate-gated receptor that probably acts as a non-selective cation channel. May be involved in light-signal transduction and calcium homeostasis via the regulation of calcium influx into cells.</text>
</comment>
<dbReference type="InterPro" id="IPR044440">
    <property type="entry name" value="GABAb_receptor_plant_PBP1"/>
</dbReference>
<evidence type="ECO:0000256" key="4">
    <source>
        <dbReference type="ARBA" id="ARBA00022448"/>
    </source>
</evidence>
<dbReference type="CDD" id="cd19990">
    <property type="entry name" value="PBP1_GABAb_receptor_plant"/>
    <property type="match status" value="1"/>
</dbReference>
<dbReference type="CDD" id="cd13686">
    <property type="entry name" value="GluR_Plant"/>
    <property type="match status" value="1"/>
</dbReference>
<dbReference type="Gene3D" id="3.40.50.2300">
    <property type="match status" value="2"/>
</dbReference>
<evidence type="ECO:0000256" key="10">
    <source>
        <dbReference type="ARBA" id="ARBA00023170"/>
    </source>
</evidence>
<dbReference type="InterPro" id="IPR015683">
    <property type="entry name" value="Ionotropic_Glu_rcpt"/>
</dbReference>
<evidence type="ECO:0000256" key="14">
    <source>
        <dbReference type="ARBA" id="ARBA00049638"/>
    </source>
</evidence>
<dbReference type="FunFam" id="3.40.190.10:FF:000103">
    <property type="entry name" value="Glutamate receptor"/>
    <property type="match status" value="1"/>
</dbReference>
<gene>
    <name evidence="17" type="primary">LOC104599081</name>
</gene>
<keyword evidence="7" id="KW-1133">Transmembrane helix</keyword>
<keyword evidence="5" id="KW-0812">Transmembrane</keyword>
<dbReference type="InterPro" id="IPR017103">
    <property type="entry name" value="Iontropic_Glu_rcpt_pln"/>
</dbReference>
<dbReference type="SUPFAM" id="SSF53822">
    <property type="entry name" value="Periplasmic binding protein-like I"/>
    <property type="match status" value="1"/>
</dbReference>
<evidence type="ECO:0000256" key="1">
    <source>
        <dbReference type="ARBA" id="ARBA00004141"/>
    </source>
</evidence>
<comment type="function">
    <text evidence="15">Glutamate-gated receptor that probably acts as non-selective cation channel.</text>
</comment>
<dbReference type="PANTHER" id="PTHR34836:SF1">
    <property type="entry name" value="OS09G0428600 PROTEIN"/>
    <property type="match status" value="1"/>
</dbReference>
<keyword evidence="11" id="KW-0325">Glycoprotein</keyword>
<keyword evidence="16" id="KW-1185">Reference proteome</keyword>
<proteinExistence type="inferred from homology"/>
<evidence type="ECO:0000256" key="5">
    <source>
        <dbReference type="ARBA" id="ARBA00022692"/>
    </source>
</evidence>
<evidence type="ECO:0000313" key="16">
    <source>
        <dbReference type="Proteomes" id="UP000189703"/>
    </source>
</evidence>
<dbReference type="RefSeq" id="XP_010259753.1">
    <property type="nucleotide sequence ID" value="XM_010261451.1"/>
</dbReference>
<evidence type="ECO:0000256" key="6">
    <source>
        <dbReference type="ARBA" id="ARBA00022729"/>
    </source>
</evidence>
<evidence type="ECO:0000256" key="8">
    <source>
        <dbReference type="ARBA" id="ARBA00023065"/>
    </source>
</evidence>
<comment type="subunit">
    <text evidence="3">May form heteromers.</text>
</comment>
<dbReference type="AlphaFoldDB" id="A0A1U8A0R3"/>
<evidence type="ECO:0000256" key="9">
    <source>
        <dbReference type="ARBA" id="ARBA00023136"/>
    </source>
</evidence>
<dbReference type="Gene3D" id="3.40.190.10">
    <property type="entry name" value="Periplasmic binding protein-like II"/>
    <property type="match status" value="2"/>
</dbReference>
<evidence type="ECO:0000256" key="7">
    <source>
        <dbReference type="ARBA" id="ARBA00022989"/>
    </source>
</evidence>
<reference evidence="17" key="1">
    <citation type="submission" date="2025-08" db="UniProtKB">
        <authorList>
            <consortium name="RefSeq"/>
        </authorList>
    </citation>
    <scope>IDENTIFICATION</scope>
</reference>
<dbReference type="Pfam" id="PF00060">
    <property type="entry name" value="Lig_chan"/>
    <property type="match status" value="1"/>
</dbReference>
<dbReference type="GO" id="GO:0005886">
    <property type="term" value="C:plasma membrane"/>
    <property type="evidence" value="ECO:0000318"/>
    <property type="project" value="GO_Central"/>
</dbReference>
<dbReference type="SMR" id="A0A1U8A0R3"/>
<evidence type="ECO:0000256" key="11">
    <source>
        <dbReference type="ARBA" id="ARBA00023180"/>
    </source>
</evidence>
<dbReference type="OrthoDB" id="5984008at2759"/>
<dbReference type="FunFam" id="3.40.50.2300:FF:000310">
    <property type="entry name" value="Glutamate receptor"/>
    <property type="match status" value="1"/>
</dbReference>
<comment type="subcellular location">
    <subcellularLocation>
        <location evidence="1">Membrane</location>
        <topology evidence="1">Multi-pass membrane protein</topology>
    </subcellularLocation>
</comment>
<dbReference type="FunFam" id="3.40.50.2300:FF:000169">
    <property type="entry name" value="Glutamate receptor"/>
    <property type="match status" value="1"/>
</dbReference>
<dbReference type="GO" id="GO:0015276">
    <property type="term" value="F:ligand-gated monoatomic ion channel activity"/>
    <property type="evidence" value="ECO:0000318"/>
    <property type="project" value="GO_Central"/>
</dbReference>
<dbReference type="Pfam" id="PF10613">
    <property type="entry name" value="Lig_chan-Glu_bd"/>
    <property type="match status" value="1"/>
</dbReference>
<sequence length="967" mass="107918">MNKNKKDAIYLHLLLLLFLPLKLCLCAEEFDAQNTTATIDVGVILDLDSWSGKVGLSCIKMALSDFYATHHSYTTRLKIHVRDSNNDVVEAASAAIDLLKNVQVRAILGPQRSGQADFVANIGNKTHVPVITFSATSPFLSSTETPYFVRIAQNDSNQVHPISAIVQAFGWKEVVPIYEDTDCGRGFVPFLTDSLQDINVRVPYRSVISPLATDDQILKELYKLMTMQTRVYVVHMPSSLASRVFLKAKEAGMMSKGYSWIITYELTDTLCSLDPSVIDSMQGVLGVKPHVPRSKKLNNFATRWRRKFRQENIHMDRIELDVFGLWAYDSIWALAKSAEQVSVVHSGFKNLEPPGKNLSDLKSFNIGVSQVGSELLRALQRTRFEGLSGEYHLIDGELPSSTFEIVNVIGKGERGIGFWSPTYGLSKELLKPGDQKNYSTSKDGLGAIIWPGEQLEVPKGWEMPTSGKKLRVGVPVKDGFLDFVKVERSSPTSSPTVTGFCIDVFEKVMMSLPYAVPYEYVPFELANGTGSLSYNDLVNQVYLQNFDAVVGDITILANRSLHVDFTLPYTESGVSMIVPIKDDERRNAWIFLKPLTMDLWLTTGAFFIFTGFVVWVLEHGINVDFRGPPHRQVGMIFWFSFSTLVFAHKEKVLSNLSRFVMIIWVFVVLVLTSSYTASLTSMLTVEQLQPTITDLKDIIKNGEYIGYQKGSFVAGLMESLKVDRSKLKSYSSVEEFHEALSRGSRNGGVSAIVDEIPFVKLFLAKYCKKYTVVGRTYKIAGYGFVFPKGSPLVPDVSTAILNITEGETMSKIEQKWFGQQEDCPEQGATTVTSNSLTIDSFRGLFLVAGLSSSSALFIFFFVFLHEHKDILKSEGSVKQIVTSMIKQFDQKKEISTDTSHKGKPPDCGHTIDVRDCDQVTPNMSTLQSPAMTIISSYGDGIFTEEEDFSCTEPSTPNHHSFFPNIEE</sequence>
<dbReference type="PIRSF" id="PIRSF037090">
    <property type="entry name" value="Iontro_Glu-like_rcpt_pln"/>
    <property type="match status" value="1"/>
</dbReference>
<organism evidence="16 17">
    <name type="scientific">Nelumbo nucifera</name>
    <name type="common">Sacred lotus</name>
    <dbReference type="NCBI Taxonomy" id="4432"/>
    <lineage>
        <taxon>Eukaryota</taxon>
        <taxon>Viridiplantae</taxon>
        <taxon>Streptophyta</taxon>
        <taxon>Embryophyta</taxon>
        <taxon>Tracheophyta</taxon>
        <taxon>Spermatophyta</taxon>
        <taxon>Magnoliopsida</taxon>
        <taxon>Proteales</taxon>
        <taxon>Nelumbonaceae</taxon>
        <taxon>Nelumbo</taxon>
    </lineage>
</organism>
<dbReference type="PANTHER" id="PTHR34836">
    <property type="entry name" value="OS06G0188250 PROTEIN"/>
    <property type="match status" value="1"/>
</dbReference>
<keyword evidence="13 15" id="KW-0407">Ion channel</keyword>
<dbReference type="GO" id="GO:0038023">
    <property type="term" value="F:signaling receptor activity"/>
    <property type="evidence" value="ECO:0000318"/>
    <property type="project" value="GO_Central"/>
</dbReference>
<keyword evidence="6" id="KW-0732">Signal</keyword>
<dbReference type="GeneID" id="104599081"/>
<accession>A0A1U8A0R3</accession>
<evidence type="ECO:0000256" key="13">
    <source>
        <dbReference type="ARBA" id="ARBA00023303"/>
    </source>
</evidence>
<dbReference type="eggNOG" id="KOG1052">
    <property type="taxonomic scope" value="Eukaryota"/>
</dbReference>
<evidence type="ECO:0000256" key="15">
    <source>
        <dbReference type="PIRNR" id="PIRNR037090"/>
    </source>
</evidence>
<evidence type="ECO:0000313" key="17">
    <source>
        <dbReference type="RefSeq" id="XP_010259753.1"/>
    </source>
</evidence>
<dbReference type="OMA" id="VHMSLAF"/>
<keyword evidence="12 15" id="KW-1071">Ligand-gated ion channel</keyword>
<name>A0A1U8A0R3_NELNU</name>
<dbReference type="SUPFAM" id="SSF53850">
    <property type="entry name" value="Periplasmic binding protein-like II"/>
    <property type="match status" value="1"/>
</dbReference>
<dbReference type="FunFam" id="3.40.190.10:FF:000195">
    <property type="entry name" value="Glutamate receptor 2.7"/>
    <property type="match status" value="1"/>
</dbReference>
<dbReference type="Pfam" id="PF01094">
    <property type="entry name" value="ANF_receptor"/>
    <property type="match status" value="1"/>
</dbReference>
<dbReference type="InterPro" id="IPR028082">
    <property type="entry name" value="Peripla_BP_I"/>
</dbReference>
<dbReference type="KEGG" id="nnu:104599081"/>
<dbReference type="FunCoup" id="A0A1U8A0R3">
    <property type="interactions" value="180"/>
</dbReference>
<keyword evidence="4 15" id="KW-0813">Transport</keyword>
<dbReference type="InterPro" id="IPR001828">
    <property type="entry name" value="ANF_lig-bd_rcpt"/>
</dbReference>
<comment type="similarity">
    <text evidence="2 15">Belongs to the glutamate-gated ion channel (TC 1.A.10.1) family.</text>
</comment>